<sequence length="220" mass="23880">MNPHTTPAVDEVGRLVIHLPDDATFYGARSYLPIALDLVERVKTPSLLRPDLQGVNYMAQYEVFSALCSDRAQRTVDQTLLVGGQPTKPERYLGLWRDAIAASVTAESAAEEHGIRVVAVLQAPLAPMASAKSSWTSCPFGTFAAFQARYAKQMDLRGDGTFTLELDLARPGAARDAYYGASMICTVLRREPAAWRACIALRKTTTGRPGQASLFASAET</sequence>
<dbReference type="RefSeq" id="WP_054018136.1">
    <property type="nucleotide sequence ID" value="NZ_BBYR01000005.1"/>
</dbReference>
<dbReference type="OrthoDB" id="9826501at2"/>
<evidence type="ECO:0000313" key="2">
    <source>
        <dbReference type="Proteomes" id="UP000037660"/>
    </source>
</evidence>
<reference evidence="1 2" key="2">
    <citation type="journal article" date="2016" name="Science">
        <title>A bacterium that degrades and assimilates poly(ethylene terephthalate).</title>
        <authorList>
            <person name="Yoshida S."/>
            <person name="Hiraga K."/>
            <person name="Takehana T."/>
            <person name="Taniguchi I."/>
            <person name="Yamaji H."/>
            <person name="Maeda Y."/>
            <person name="Toyohara K."/>
            <person name="Miyamoto K."/>
            <person name="Kimura Y."/>
            <person name="Oda K."/>
        </authorList>
    </citation>
    <scope>NUCLEOTIDE SEQUENCE [LARGE SCALE GENOMIC DNA]</scope>
    <source>
        <strain evidence="2">NBRC 110686 / TISTR 2288 / 201-F6</strain>
    </source>
</reference>
<proteinExistence type="predicted"/>
<name>A0A0K8NU92_PISS1</name>
<accession>A0A0K8NU92</accession>
<reference evidence="2" key="1">
    <citation type="submission" date="2015-07" db="EMBL/GenBank/DDBJ databases">
        <title>Discovery of a poly(ethylene terephthalate assimilation.</title>
        <authorList>
            <person name="Yoshida S."/>
            <person name="Hiraga K."/>
            <person name="Takehana T."/>
            <person name="Taniguchi I."/>
            <person name="Yamaji H."/>
            <person name="Maeda Y."/>
            <person name="Toyohara K."/>
            <person name="Miyamoto K."/>
            <person name="Kimura Y."/>
            <person name="Oda K."/>
        </authorList>
    </citation>
    <scope>NUCLEOTIDE SEQUENCE [LARGE SCALE GENOMIC DNA]</scope>
    <source>
        <strain evidence="2">NBRC 110686 / TISTR 2288 / 201-F6</strain>
    </source>
</reference>
<evidence type="ECO:0000313" key="1">
    <source>
        <dbReference type="EMBL" id="GAP33976.1"/>
    </source>
</evidence>
<dbReference type="Proteomes" id="UP000037660">
    <property type="component" value="Unassembled WGS sequence"/>
</dbReference>
<gene>
    <name evidence="1" type="ORF">ISF6_3402</name>
</gene>
<comment type="caution">
    <text evidence="1">The sequence shown here is derived from an EMBL/GenBank/DDBJ whole genome shotgun (WGS) entry which is preliminary data.</text>
</comment>
<keyword evidence="2" id="KW-1185">Reference proteome</keyword>
<protein>
    <submittedName>
        <fullName evidence="1">Uncharacterized protein</fullName>
    </submittedName>
</protein>
<organism evidence="1 2">
    <name type="scientific">Piscinibacter sakaiensis</name>
    <name type="common">Ideonella sakaiensis</name>
    <dbReference type="NCBI Taxonomy" id="1547922"/>
    <lineage>
        <taxon>Bacteria</taxon>
        <taxon>Pseudomonadati</taxon>
        <taxon>Pseudomonadota</taxon>
        <taxon>Betaproteobacteria</taxon>
        <taxon>Burkholderiales</taxon>
        <taxon>Sphaerotilaceae</taxon>
        <taxon>Piscinibacter</taxon>
    </lineage>
</organism>
<dbReference type="AlphaFoldDB" id="A0A0K8NU92"/>
<dbReference type="EMBL" id="BBYR01000005">
    <property type="protein sequence ID" value="GAP33976.1"/>
    <property type="molecule type" value="Genomic_DNA"/>
</dbReference>